<dbReference type="FunFam" id="3.30.460.10:FF:000019">
    <property type="entry name" value="tRNA nucleotidyltransferase cca2"/>
    <property type="match status" value="1"/>
</dbReference>
<dbReference type="InterPro" id="IPR032828">
    <property type="entry name" value="PolyA_RNA-bd"/>
</dbReference>
<dbReference type="HOGENOM" id="CLU_011026_0_0_1"/>
<feature type="domain" description="Poly A polymerase head" evidence="7">
    <location>
        <begin position="91"/>
        <end position="236"/>
    </location>
</feature>
<dbReference type="SUPFAM" id="SSF81301">
    <property type="entry name" value="Nucleotidyltransferase"/>
    <property type="match status" value="1"/>
</dbReference>
<organism evidence="9">
    <name type="scientific">Fusarium oxysporum f. sp. pisi HDV247</name>
    <dbReference type="NCBI Taxonomy" id="1080344"/>
    <lineage>
        <taxon>Eukaryota</taxon>
        <taxon>Fungi</taxon>
        <taxon>Dikarya</taxon>
        <taxon>Ascomycota</taxon>
        <taxon>Pezizomycotina</taxon>
        <taxon>Sordariomycetes</taxon>
        <taxon>Hypocreomycetidae</taxon>
        <taxon>Hypocreales</taxon>
        <taxon>Nectriaceae</taxon>
        <taxon>Fusarium</taxon>
        <taxon>Fusarium oxysporum species complex</taxon>
    </lineage>
</organism>
<keyword evidence="2 6" id="KW-0808">Transferase</keyword>
<dbReference type="Gene3D" id="3.30.460.10">
    <property type="entry name" value="Beta Polymerase, domain 2"/>
    <property type="match status" value="1"/>
</dbReference>
<evidence type="ECO:0000256" key="6">
    <source>
        <dbReference type="RuleBase" id="RU003953"/>
    </source>
</evidence>
<feature type="domain" description="tRNA nucleotidyltransferase/poly(A) polymerase RNA and SrmB- binding" evidence="8">
    <location>
        <begin position="264"/>
        <end position="322"/>
    </location>
</feature>
<evidence type="ECO:0000259" key="7">
    <source>
        <dbReference type="Pfam" id="PF01743"/>
    </source>
</evidence>
<dbReference type="GO" id="GO:0005739">
    <property type="term" value="C:mitochondrion"/>
    <property type="evidence" value="ECO:0007669"/>
    <property type="project" value="UniProtKB-ARBA"/>
</dbReference>
<dbReference type="GO" id="GO:0110078">
    <property type="term" value="C:TTT Hsp90 cochaperone complex"/>
    <property type="evidence" value="ECO:0007669"/>
    <property type="project" value="InterPro"/>
</dbReference>
<dbReference type="Gene3D" id="1.10.3090.10">
    <property type="entry name" value="cca-adding enzyme, domain 2"/>
    <property type="match status" value="1"/>
</dbReference>
<dbReference type="Proteomes" id="UP000030751">
    <property type="component" value="Unassembled WGS sequence"/>
</dbReference>
<accession>W9PCK0</accession>
<sequence>MLKRSLRLAMKRNLDSFLKEHYSLTSNSVTTPIAPSPKVKVPGPPAKVPKSNMVTTTIQLTSKEQQLRHLLLDVAKDIDESGKAPEPIVLRWAGGWVRDKLLNIQSHDIDVAINAMTGVPFAQAMCDYCERPEAMSKHNIGPADIGSLHNVARNPEKSKHLETAMVKMFGLDLDFVNLRKETYTEDSRNPQMEFGTAEEDARRRDATVNALFYNLHDDRVEDFTGGLADMEAKIIRTPLEPFQTFMDDPLRVLRLVRFSSRLQFIIDANTRKFMADPKVLEALRAKISRERVGVELEKMLKGDHPFEALQLIHELQLFHAIFTDPTQENLPVPDISRWAVAYTCLDELLNDRDSTSIAGRLITSTDATYSAWNLAALSPWMTVEEPPNPRRKANALPLVAIVSREGFKAPNRLSSIVAASHRNRDEILELKHAVCNGESYIQERDRFGMAIRKWDTPAGTWRLQVLNALLVEALETLTEWRQEKSAAGWKSFLDHLAKLDVYEVTTLEKLLDGGKLAKALGGIKPGKWTGPALDVCVAWQLRNPGETDPTGAIEEVQRRREELGIPLSCHDLTIMMDARPLVDHDEQTVSSYTVRLIVFRHRLLGPSNTALLHEVSGMNLAQHKRRRANNRCLQVLRQSVLSVINHASSSEDNLDQSQLSRLTAAVSEKALTLRSVEEHSELLTEAAVASLNILCSKYHIILDQTTLVKLTAVTDPQDPWTTAQAAAAASKLLAEQLECESLTEFITNTVLQKYLKPLFMKSSSRITASGRPSQYAMIDDRSRPVIEVQPWRTQAPWAEATIQWTVNMSTASLIQQHWPLFLPVLLALVENESTKTKARGLRTTREFMSKCPAQVLQNTGIGHVFAGVTFPLLLYLPSVTPEDESMTILIPAYDVLIKLAQSTGDTNSIERRRLFDKILRDGVFAGYFHASQHTRIVQVLLQKATAVINSLGIYTIKHLTPLLSMVSLVMTDPFAVSYPPTLIAATQTLSAIITNAWPRIGEVEHMENVTRILSLCWLNVSEEIEHEVSQTSADINTLSRELAHTARILQALWDHDASKCPAKLSEVLKQEPRLSDLFPKTLA</sequence>
<dbReference type="OrthoDB" id="445712at2759"/>
<reference evidence="9" key="1">
    <citation type="submission" date="2011-10" db="EMBL/GenBank/DDBJ databases">
        <title>The Genome Sequence of Fusarium oxysporum HDV247.</title>
        <authorList>
            <consortium name="The Broad Institute Genome Sequencing Platform"/>
            <person name="Ma L.-J."/>
            <person name="Gale L.R."/>
            <person name="Schwartz D.C."/>
            <person name="Zhou S."/>
            <person name="Corby-Kistler H."/>
            <person name="Young S.K."/>
            <person name="Zeng Q."/>
            <person name="Gargeya S."/>
            <person name="Fitzgerald M."/>
            <person name="Haas B."/>
            <person name="Abouelleil A."/>
            <person name="Alvarado L."/>
            <person name="Arachchi H.M."/>
            <person name="Berlin A."/>
            <person name="Brown A."/>
            <person name="Chapman S.B."/>
            <person name="Chen Z."/>
            <person name="Dunbar C."/>
            <person name="Freedman E."/>
            <person name="Gearin G."/>
            <person name="Goldberg J."/>
            <person name="Griggs A."/>
            <person name="Gujja S."/>
            <person name="Heiman D."/>
            <person name="Howarth C."/>
            <person name="Larson L."/>
            <person name="Lui A."/>
            <person name="MacDonald P.J.P."/>
            <person name="Montmayeur A."/>
            <person name="Murphy C."/>
            <person name="Neiman D."/>
            <person name="Pearson M."/>
            <person name="Priest M."/>
            <person name="Roberts A."/>
            <person name="Saif S."/>
            <person name="Shea T."/>
            <person name="Shenoy N."/>
            <person name="Sisk P."/>
            <person name="Stolte C."/>
            <person name="Sykes S."/>
            <person name="Wortman J."/>
            <person name="Nusbaum C."/>
            <person name="Birren B."/>
        </authorList>
    </citation>
    <scope>NUCLEOTIDE SEQUENCE [LARGE SCALE GENOMIC DNA]</scope>
    <source>
        <strain evidence="9">HDV247</strain>
    </source>
</reference>
<gene>
    <name evidence="9" type="ORF">FOVG_11762</name>
</gene>
<comment type="similarity">
    <text evidence="5">Belongs to the TTI2 family.</text>
</comment>
<dbReference type="GO" id="GO:0003723">
    <property type="term" value="F:RNA binding"/>
    <property type="evidence" value="ECO:0007669"/>
    <property type="project" value="UniProtKB-KW"/>
</dbReference>
<dbReference type="SUPFAM" id="SSF48371">
    <property type="entry name" value="ARM repeat"/>
    <property type="match status" value="1"/>
</dbReference>
<dbReference type="InterPro" id="IPR002646">
    <property type="entry name" value="PolA_pol_head_dom"/>
</dbReference>
<dbReference type="GO" id="GO:0001680">
    <property type="term" value="P:tRNA 3'-terminal CCA addition"/>
    <property type="evidence" value="ECO:0007669"/>
    <property type="project" value="TreeGrafter"/>
</dbReference>
<evidence type="ECO:0008006" key="10">
    <source>
        <dbReference type="Google" id="ProtNLM"/>
    </source>
</evidence>
<dbReference type="EMBL" id="JH650975">
    <property type="protein sequence ID" value="EXA37620.1"/>
    <property type="molecule type" value="Genomic_DNA"/>
</dbReference>
<dbReference type="InterPro" id="IPR016024">
    <property type="entry name" value="ARM-type_fold"/>
</dbReference>
<keyword evidence="3" id="KW-0547">Nucleotide-binding</keyword>
<dbReference type="Pfam" id="PF01743">
    <property type="entry name" value="PolyA_pol"/>
    <property type="match status" value="1"/>
</dbReference>
<dbReference type="SUPFAM" id="SSF81891">
    <property type="entry name" value="Poly A polymerase C-terminal region-like"/>
    <property type="match status" value="1"/>
</dbReference>
<dbReference type="AlphaFoldDB" id="W9PCK0"/>
<dbReference type="GO" id="GO:0052927">
    <property type="term" value="F:CC tRNA cytidylyltransferase activity"/>
    <property type="evidence" value="ECO:0007669"/>
    <property type="project" value="TreeGrafter"/>
</dbReference>
<evidence type="ECO:0000256" key="1">
    <source>
        <dbReference type="ARBA" id="ARBA00007265"/>
    </source>
</evidence>
<dbReference type="GO" id="GO:0000166">
    <property type="term" value="F:nucleotide binding"/>
    <property type="evidence" value="ECO:0007669"/>
    <property type="project" value="UniProtKB-KW"/>
</dbReference>
<proteinExistence type="inferred from homology"/>
<comment type="similarity">
    <text evidence="1 6">Belongs to the tRNA nucleotidyltransferase/poly(A) polymerase family.</text>
</comment>
<dbReference type="InterPro" id="IPR043519">
    <property type="entry name" value="NT_sf"/>
</dbReference>
<dbReference type="PANTHER" id="PTHR13734:SF5">
    <property type="entry name" value="CCA TRNA NUCLEOTIDYLTRANSFERASE, MITOCHONDRIAL"/>
    <property type="match status" value="1"/>
</dbReference>
<name>W9PCK0_FUSOX</name>
<reference evidence="9" key="2">
    <citation type="submission" date="2012-05" db="EMBL/GenBank/DDBJ databases">
        <title>Annotation of the Genome Sequence of Fusarium oxysporum HDV247.</title>
        <authorList>
            <consortium name="The Broad Institute Genomics Platform"/>
            <person name="Ma L.-J."/>
            <person name="Corby-Kistler H."/>
            <person name="Broz K."/>
            <person name="Gale L.R."/>
            <person name="Jonkers W."/>
            <person name="O'Donnell K."/>
            <person name="Ploetz R."/>
            <person name="Steinberg C."/>
            <person name="Schwartz D.C."/>
            <person name="VanEtten H."/>
            <person name="Zhou S."/>
            <person name="Young S.K."/>
            <person name="Zeng Q."/>
            <person name="Gargeya S."/>
            <person name="Fitzgerald M."/>
            <person name="Abouelleil A."/>
            <person name="Alvarado L."/>
            <person name="Chapman S.B."/>
            <person name="Gainer-Dewar J."/>
            <person name="Goldberg J."/>
            <person name="Griggs A."/>
            <person name="Gujja S."/>
            <person name="Hansen M."/>
            <person name="Howarth C."/>
            <person name="Imamovic A."/>
            <person name="Ireland A."/>
            <person name="Larimer J."/>
            <person name="McCowan C."/>
            <person name="Murphy C."/>
            <person name="Pearson M."/>
            <person name="Poon T.W."/>
            <person name="Priest M."/>
            <person name="Roberts A."/>
            <person name="Saif S."/>
            <person name="Shea T."/>
            <person name="Sykes S."/>
            <person name="Wortman J."/>
            <person name="Nusbaum C."/>
            <person name="Birren B."/>
        </authorList>
    </citation>
    <scope>NUCLEOTIDE SEQUENCE</scope>
    <source>
        <strain evidence="9">HDV247</strain>
    </source>
</reference>
<dbReference type="Pfam" id="PF12627">
    <property type="entry name" value="PolyA_pol_RNAbd"/>
    <property type="match status" value="1"/>
</dbReference>
<evidence type="ECO:0000256" key="2">
    <source>
        <dbReference type="ARBA" id="ARBA00022679"/>
    </source>
</evidence>
<evidence type="ECO:0000256" key="5">
    <source>
        <dbReference type="ARBA" id="ARBA00034736"/>
    </source>
</evidence>
<dbReference type="Pfam" id="PF10521">
    <property type="entry name" value="Tti2"/>
    <property type="match status" value="1"/>
</dbReference>
<evidence type="ECO:0000259" key="8">
    <source>
        <dbReference type="Pfam" id="PF12627"/>
    </source>
</evidence>
<evidence type="ECO:0000256" key="4">
    <source>
        <dbReference type="ARBA" id="ARBA00022884"/>
    </source>
</evidence>
<protein>
    <recommendedName>
        <fullName evidence="10">tRNA nucleotidyltransferase</fullName>
    </recommendedName>
</protein>
<dbReference type="GO" id="GO:0052929">
    <property type="term" value="F:ATP:3'-cytidine-cytidine-tRNA adenylyltransferase activity"/>
    <property type="evidence" value="ECO:0007669"/>
    <property type="project" value="TreeGrafter"/>
</dbReference>
<evidence type="ECO:0000313" key="9">
    <source>
        <dbReference type="EMBL" id="EXA37620.1"/>
    </source>
</evidence>
<evidence type="ECO:0000256" key="3">
    <source>
        <dbReference type="ARBA" id="ARBA00022741"/>
    </source>
</evidence>
<dbReference type="PANTHER" id="PTHR13734">
    <property type="entry name" value="TRNA-NUCLEOTIDYLTRANSFERASE"/>
    <property type="match status" value="1"/>
</dbReference>
<keyword evidence="4 6" id="KW-0694">RNA-binding</keyword>
<dbReference type="CDD" id="cd05398">
    <property type="entry name" value="NT_ClassII-CCAase"/>
    <property type="match status" value="1"/>
</dbReference>
<dbReference type="InterPro" id="IPR018870">
    <property type="entry name" value="Tti2"/>
</dbReference>